<accession>A0A2T8IBJ2</accession>
<feature type="compositionally biased region" description="Pro residues" evidence="1">
    <location>
        <begin position="114"/>
        <end position="139"/>
    </location>
</feature>
<protein>
    <submittedName>
        <fullName evidence="2">Uncharacterized protein</fullName>
    </submittedName>
</protein>
<dbReference type="EMBL" id="CM008052">
    <property type="protein sequence ID" value="PVH35054.1"/>
    <property type="molecule type" value="Genomic_DNA"/>
</dbReference>
<name>A0A2T8IBJ2_9POAL</name>
<gene>
    <name evidence="2" type="ORF">PAHAL_7G094700</name>
</gene>
<sequence length="202" mass="21230">MGRPTCPSSPPRNALALPSSDVLHLALPRRPPPRLPPTPSSSAGAPPPLRLLLRRDAGALPLFSDSSSAQILRRHQPRPLLHCTARAQGAGGSSRWSPSASIAATKPAPLLRADPPPPPTAGLPSPRPPPRPPPTPSTSPFPLCDAGQDRRVRRGTHCSMPRADGPAGGFPGRVLAVLPQRRHAYDKAVDRLPPPAAPMTPQ</sequence>
<feature type="compositionally biased region" description="Pro residues" evidence="1">
    <location>
        <begin position="29"/>
        <end position="49"/>
    </location>
</feature>
<dbReference type="Gramene" id="PVH35054">
    <property type="protein sequence ID" value="PVH35054"/>
    <property type="gene ID" value="PAHAL_7G094700"/>
</dbReference>
<feature type="region of interest" description="Disordered" evidence="1">
    <location>
        <begin position="25"/>
        <end position="50"/>
    </location>
</feature>
<organism evidence="2">
    <name type="scientific">Panicum hallii</name>
    <dbReference type="NCBI Taxonomy" id="206008"/>
    <lineage>
        <taxon>Eukaryota</taxon>
        <taxon>Viridiplantae</taxon>
        <taxon>Streptophyta</taxon>
        <taxon>Embryophyta</taxon>
        <taxon>Tracheophyta</taxon>
        <taxon>Spermatophyta</taxon>
        <taxon>Magnoliopsida</taxon>
        <taxon>Liliopsida</taxon>
        <taxon>Poales</taxon>
        <taxon>Poaceae</taxon>
        <taxon>PACMAD clade</taxon>
        <taxon>Panicoideae</taxon>
        <taxon>Panicodae</taxon>
        <taxon>Paniceae</taxon>
        <taxon>Panicinae</taxon>
        <taxon>Panicum</taxon>
        <taxon>Panicum sect. Panicum</taxon>
    </lineage>
</organism>
<evidence type="ECO:0000256" key="1">
    <source>
        <dbReference type="SAM" id="MobiDB-lite"/>
    </source>
</evidence>
<feature type="region of interest" description="Disordered" evidence="1">
    <location>
        <begin position="86"/>
        <end position="173"/>
    </location>
</feature>
<proteinExistence type="predicted"/>
<dbReference type="Proteomes" id="UP000243499">
    <property type="component" value="Chromosome 7"/>
</dbReference>
<evidence type="ECO:0000313" key="2">
    <source>
        <dbReference type="EMBL" id="PVH35054.1"/>
    </source>
</evidence>
<reference evidence="2" key="1">
    <citation type="submission" date="2018-04" db="EMBL/GenBank/DDBJ databases">
        <title>WGS assembly of Panicum hallii.</title>
        <authorList>
            <person name="Lovell J."/>
            <person name="Jenkins J."/>
            <person name="Lowry D."/>
            <person name="Mamidi S."/>
            <person name="Sreedasyam A."/>
            <person name="Weng X."/>
            <person name="Barry K."/>
            <person name="Bonette J."/>
            <person name="Campitelli B."/>
            <person name="Daum C."/>
            <person name="Gordon S."/>
            <person name="Gould B."/>
            <person name="Lipzen A."/>
            <person name="Macqueen A."/>
            <person name="Palacio-Mejia J."/>
            <person name="Plott C."/>
            <person name="Shakirov E."/>
            <person name="Shu S."/>
            <person name="Yoshinaga Y."/>
            <person name="Zane M."/>
            <person name="Rokhsar D."/>
            <person name="Grimwood J."/>
            <person name="Schmutz J."/>
            <person name="Juenger T."/>
        </authorList>
    </citation>
    <scope>NUCLEOTIDE SEQUENCE [LARGE SCALE GENOMIC DNA]</scope>
    <source>
        <strain evidence="2">FIL2</strain>
    </source>
</reference>
<dbReference type="AlphaFoldDB" id="A0A2T8IBJ2"/>